<feature type="non-terminal residue" evidence="1">
    <location>
        <position position="295"/>
    </location>
</feature>
<dbReference type="EMBL" id="CAJVPT010015255">
    <property type="protein sequence ID" value="CAG8610398.1"/>
    <property type="molecule type" value="Genomic_DNA"/>
</dbReference>
<reference evidence="1" key="1">
    <citation type="submission" date="2021-06" db="EMBL/GenBank/DDBJ databases">
        <authorList>
            <person name="Kallberg Y."/>
            <person name="Tangrot J."/>
            <person name="Rosling A."/>
        </authorList>
    </citation>
    <scope>NUCLEOTIDE SEQUENCE</scope>
    <source>
        <strain evidence="1">CL356</strain>
    </source>
</reference>
<evidence type="ECO:0000313" key="2">
    <source>
        <dbReference type="Proteomes" id="UP000789525"/>
    </source>
</evidence>
<accession>A0ACA9N0K8</accession>
<gene>
    <name evidence="1" type="ORF">ACOLOM_LOCUS6996</name>
</gene>
<name>A0ACA9N0K8_9GLOM</name>
<comment type="caution">
    <text evidence="1">The sequence shown here is derived from an EMBL/GenBank/DDBJ whole genome shotgun (WGS) entry which is preliminary data.</text>
</comment>
<organism evidence="1 2">
    <name type="scientific">Acaulospora colombiana</name>
    <dbReference type="NCBI Taxonomy" id="27376"/>
    <lineage>
        <taxon>Eukaryota</taxon>
        <taxon>Fungi</taxon>
        <taxon>Fungi incertae sedis</taxon>
        <taxon>Mucoromycota</taxon>
        <taxon>Glomeromycotina</taxon>
        <taxon>Glomeromycetes</taxon>
        <taxon>Diversisporales</taxon>
        <taxon>Acaulosporaceae</taxon>
        <taxon>Acaulospora</taxon>
    </lineage>
</organism>
<protein>
    <submittedName>
        <fullName evidence="1">12246_t:CDS:1</fullName>
    </submittedName>
</protein>
<dbReference type="Proteomes" id="UP000789525">
    <property type="component" value="Unassembled WGS sequence"/>
</dbReference>
<keyword evidence="2" id="KW-1185">Reference proteome</keyword>
<sequence length="295" mass="32590">MSTETQPAIIKRLEESLINRIAAGEIIHRPSSALKELLENALDAGATSIKITAKDGGLKLLQIQDNGSGIRKADLPILCERFTTSKLTTFDDLSALTTYGFRGEALASISHVAHLSVVTKTRSDSCAWRACYADGILVPPKPGLTADPKPCAGNDGTLLTVEDLFYNTPTRLAALRSSSDEYKRILDVVTQYAVHNPAISFQCKKVNSPFVIFSWTLMNDNRSDKRNLMSPLRVVPVFCKQLAFSMVHLYQKTWSTSLSTNKKREKPPGVLLSRLVNPTNMINDSLLVQEMHEVK</sequence>
<proteinExistence type="predicted"/>
<evidence type="ECO:0000313" key="1">
    <source>
        <dbReference type="EMBL" id="CAG8610398.1"/>
    </source>
</evidence>